<dbReference type="EMBL" id="JANURN010000016">
    <property type="protein sequence ID" value="MDL0083058.1"/>
    <property type="molecule type" value="Genomic_DNA"/>
</dbReference>
<gene>
    <name evidence="1" type="ORF">NYG90_10345</name>
</gene>
<evidence type="ECO:0000313" key="1">
    <source>
        <dbReference type="EMBL" id="MDL0083058.1"/>
    </source>
</evidence>
<organism evidence="1 2">
    <name type="scientific">Helicobacter zhangjianzhongii</name>
    <dbReference type="NCBI Taxonomy" id="2974574"/>
    <lineage>
        <taxon>Bacteria</taxon>
        <taxon>Pseudomonadati</taxon>
        <taxon>Campylobacterota</taxon>
        <taxon>Epsilonproteobacteria</taxon>
        <taxon>Campylobacterales</taxon>
        <taxon>Helicobacteraceae</taxon>
        <taxon>Helicobacter</taxon>
    </lineage>
</organism>
<sequence length="55" mass="6056">MDSSKSYFASAKLWITKEAALCHAAAHAMSRNDSKTPLVKVDSRGWEYKSAAIKP</sequence>
<dbReference type="Proteomes" id="UP001173802">
    <property type="component" value="Unassembled WGS sequence"/>
</dbReference>
<reference evidence="1 2" key="1">
    <citation type="journal article" date="2023" name="Microorganisms">
        <title>Isolation and Genomic Characteristics of Cat-Borne Campylobacter felis sp. nov. and Sheep-Borne Campylobacter ovis sp. nov.</title>
        <authorList>
            <person name="Wang H."/>
            <person name="Li Y."/>
            <person name="Gu Y."/>
            <person name="Zhou G."/>
            <person name="Chen X."/>
            <person name="Zhang X."/>
            <person name="Shao Z."/>
            <person name="Zhang J."/>
            <person name="Zhang M."/>
        </authorList>
    </citation>
    <scope>NUCLEOTIDE SEQUENCE [LARGE SCALE GENOMIC DNA]</scope>
    <source>
        <strain evidence="1 2">XJK30-2</strain>
    </source>
</reference>
<accession>A0ACC6FUT4</accession>
<comment type="caution">
    <text evidence="1">The sequence shown here is derived from an EMBL/GenBank/DDBJ whole genome shotgun (WGS) entry which is preliminary data.</text>
</comment>
<proteinExistence type="predicted"/>
<evidence type="ECO:0000313" key="2">
    <source>
        <dbReference type="Proteomes" id="UP001173802"/>
    </source>
</evidence>
<keyword evidence="2" id="KW-1185">Reference proteome</keyword>
<name>A0ACC6FUT4_9HELI</name>
<protein>
    <submittedName>
        <fullName evidence="1">Uncharacterized protein</fullName>
    </submittedName>
</protein>